<gene>
    <name evidence="1" type="ORF">OM076_26250</name>
</gene>
<dbReference type="Pfam" id="PF01019">
    <property type="entry name" value="G_glu_transpept"/>
    <property type="match status" value="1"/>
</dbReference>
<dbReference type="SUPFAM" id="SSF56235">
    <property type="entry name" value="N-terminal nucleophile aminohydrolases (Ntn hydrolases)"/>
    <property type="match status" value="1"/>
</dbReference>
<dbReference type="EC" id="2.3.2.2" evidence="1"/>
<dbReference type="Gene3D" id="1.10.246.130">
    <property type="match status" value="1"/>
</dbReference>
<comment type="caution">
    <text evidence="1">The sequence shown here is derived from an EMBL/GenBank/DDBJ whole genome shotgun (WGS) entry which is preliminary data.</text>
</comment>
<evidence type="ECO:0000313" key="2">
    <source>
        <dbReference type="Proteomes" id="UP001149140"/>
    </source>
</evidence>
<organism evidence="1 2">
    <name type="scientific">Solirubrobacter ginsenosidimutans</name>
    <dbReference type="NCBI Taxonomy" id="490573"/>
    <lineage>
        <taxon>Bacteria</taxon>
        <taxon>Bacillati</taxon>
        <taxon>Actinomycetota</taxon>
        <taxon>Thermoleophilia</taxon>
        <taxon>Solirubrobacterales</taxon>
        <taxon>Solirubrobacteraceae</taxon>
        <taxon>Solirubrobacter</taxon>
    </lineage>
</organism>
<reference evidence="1" key="1">
    <citation type="submission" date="2022-10" db="EMBL/GenBank/DDBJ databases">
        <title>The WGS of Solirubrobacter ginsenosidimutans DSM 21036.</title>
        <authorList>
            <person name="Jiang Z."/>
        </authorList>
    </citation>
    <scope>NUCLEOTIDE SEQUENCE</scope>
    <source>
        <strain evidence="1">DSM 21036</strain>
    </source>
</reference>
<dbReference type="InterPro" id="IPR043138">
    <property type="entry name" value="GGT_lsub"/>
</dbReference>
<name>A0A9X3S1T2_9ACTN</name>
<keyword evidence="1" id="KW-0012">Acyltransferase</keyword>
<dbReference type="PRINTS" id="PR01210">
    <property type="entry name" value="GGTRANSPTASE"/>
</dbReference>
<dbReference type="InterPro" id="IPR052896">
    <property type="entry name" value="GGT-like_enzyme"/>
</dbReference>
<dbReference type="GO" id="GO:0103068">
    <property type="term" value="F:leukotriene C4 gamma-glutamyl transferase activity"/>
    <property type="evidence" value="ECO:0007669"/>
    <property type="project" value="UniProtKB-EC"/>
</dbReference>
<sequence length="559" mass="58696">MPFTTRPELSGTFGMVASTHWLASAAGMAVLERGGNAFDAAVAAGFALQVVEPHMNGPGGDLPLLFWKDGVPQVLCGQGPAPAAASVASYRALGLELVPGTGYLAACVPGSFDAWLLLLRDHGTWELADVLAFAIGYARDGFPATPGILRAIAALEPSWETSHALWQPSARLRNPVLAETYARLARSGGDTREARIDTAREAWYRGWVAEAIVAAVGVPAVDSTGVAHAGVLSGDDLAGFSASYEAPVSLDFGGWTVFKTGPWGQGPVLLQQLAMLDGADLGPFLGVEHLHGVVEGAKLAFADRDAWYGDSADVPLDTLLSRAYAEERRALIGADASGELRPGLDGRVPTVHAGADARAGVGEPTRGDTCHLDVADRFGNLISATPSGGWLQSSPAIEGLGFCLGTRAQMFWLEDGLGASLVGGRRPRTTLSPSLALRSDETVLAFGTPGGDQQDQWSLEFFLAHAVYGLDLQAAIDAPMFHTTHFPSSFYPRAASPRQVEVEARVPEATVAALRARGHDVVVGSEWEHGRLSAISRSPDGLLHGAANPRGMQGYAIGR</sequence>
<protein>
    <submittedName>
        <fullName evidence="1">Gamma-glutamyltransferase</fullName>
        <ecNumber evidence="1">2.3.2.2</ecNumber>
    </submittedName>
</protein>
<dbReference type="EMBL" id="JAPDOD010000027">
    <property type="protein sequence ID" value="MDA0163800.1"/>
    <property type="molecule type" value="Genomic_DNA"/>
</dbReference>
<dbReference type="PANTHER" id="PTHR43881">
    <property type="entry name" value="GAMMA-GLUTAMYLTRANSPEPTIDASE (AFU_ORTHOLOGUE AFUA_4G13580)"/>
    <property type="match status" value="1"/>
</dbReference>
<dbReference type="Gene3D" id="3.60.20.40">
    <property type="match status" value="1"/>
</dbReference>
<dbReference type="InterPro" id="IPR043137">
    <property type="entry name" value="GGT_ssub_C"/>
</dbReference>
<proteinExistence type="predicted"/>
<evidence type="ECO:0000313" key="1">
    <source>
        <dbReference type="EMBL" id="MDA0163800.1"/>
    </source>
</evidence>
<keyword evidence="2" id="KW-1185">Reference proteome</keyword>
<dbReference type="PANTHER" id="PTHR43881:SF1">
    <property type="entry name" value="GAMMA-GLUTAMYLTRANSPEPTIDASE (AFU_ORTHOLOGUE AFUA_4G13580)"/>
    <property type="match status" value="1"/>
</dbReference>
<dbReference type="AlphaFoldDB" id="A0A9X3S1T2"/>
<dbReference type="InterPro" id="IPR029055">
    <property type="entry name" value="Ntn_hydrolases_N"/>
</dbReference>
<keyword evidence="1" id="KW-0808">Transferase</keyword>
<dbReference type="Proteomes" id="UP001149140">
    <property type="component" value="Unassembled WGS sequence"/>
</dbReference>
<dbReference type="RefSeq" id="WP_270043048.1">
    <property type="nucleotide sequence ID" value="NZ_JAPDOD010000027.1"/>
</dbReference>
<accession>A0A9X3S1T2</accession>